<dbReference type="SUPFAM" id="SSF142433">
    <property type="entry name" value="CinA-like"/>
    <property type="match status" value="1"/>
</dbReference>
<dbReference type="EMBL" id="CP121694">
    <property type="protein sequence ID" value="WRO20610.1"/>
    <property type="molecule type" value="Genomic_DNA"/>
</dbReference>
<dbReference type="Proteomes" id="UP001329915">
    <property type="component" value="Chromosome"/>
</dbReference>
<reference evidence="2 3" key="1">
    <citation type="submission" date="2023-04" db="EMBL/GenBank/DDBJ databases">
        <authorList>
            <person name="Hsu D."/>
        </authorList>
    </citation>
    <scope>NUCLEOTIDE SEQUENCE [LARGE SCALE GENOMIC DNA]</scope>
    <source>
        <strain evidence="2 3">MK1</strain>
    </source>
</reference>
<dbReference type="AlphaFoldDB" id="A0AAU0UJZ8"/>
<evidence type="ECO:0000313" key="3">
    <source>
        <dbReference type="Proteomes" id="UP001329915"/>
    </source>
</evidence>
<evidence type="ECO:0000313" key="2">
    <source>
        <dbReference type="EMBL" id="WRO20610.1"/>
    </source>
</evidence>
<dbReference type="NCBIfam" id="TIGR00199">
    <property type="entry name" value="PncC_domain"/>
    <property type="match status" value="1"/>
</dbReference>
<dbReference type="InterPro" id="IPR008136">
    <property type="entry name" value="CinA_C"/>
</dbReference>
<organism evidence="2 3">
    <name type="scientific">Metallumcola ferriviriculae</name>
    <dbReference type="NCBI Taxonomy" id="3039180"/>
    <lineage>
        <taxon>Bacteria</taxon>
        <taxon>Bacillati</taxon>
        <taxon>Bacillota</taxon>
        <taxon>Clostridia</taxon>
        <taxon>Neomoorellales</taxon>
        <taxon>Desulfitibacteraceae</taxon>
        <taxon>Metallumcola</taxon>
    </lineage>
</organism>
<name>A0AAU0UJZ8_9FIRM</name>
<evidence type="ECO:0000259" key="1">
    <source>
        <dbReference type="Pfam" id="PF02464"/>
    </source>
</evidence>
<dbReference type="InterPro" id="IPR036653">
    <property type="entry name" value="CinA-like_C"/>
</dbReference>
<dbReference type="RefSeq" id="WP_366923499.1">
    <property type="nucleotide sequence ID" value="NZ_CP121694.1"/>
</dbReference>
<dbReference type="Gene3D" id="3.90.950.20">
    <property type="entry name" value="CinA-like"/>
    <property type="match status" value="1"/>
</dbReference>
<protein>
    <submittedName>
        <fullName evidence="2">CinA family protein</fullName>
    </submittedName>
</protein>
<feature type="domain" description="CinA C-terminal" evidence="1">
    <location>
        <begin position="23"/>
        <end position="175"/>
    </location>
</feature>
<dbReference type="Pfam" id="PF02464">
    <property type="entry name" value="CinA"/>
    <property type="match status" value="1"/>
</dbReference>
<keyword evidence="3" id="KW-1185">Reference proteome</keyword>
<accession>A0AAU0UJZ8</accession>
<proteinExistence type="predicted"/>
<sequence>MIHLQNFPGLDDTVKLKKVLKTDSLNQVVGSILLEKNISVATAESCTGGLLAHKLTLVPGSSAYFPLGLVTYDNLWKERLLSISNHLLSARGAVSPEVAAAMAEGVRFRAETDLGVGITGIAGPGGGSMDKPVGLVYIAVANNTQTTVKRFHFHGKRQEIKENSARAALALMLDFLGENI</sequence>
<gene>
    <name evidence="2" type="ORF">MFMK1_000393</name>
</gene>
<dbReference type="KEGG" id="dbc:MFMK1_000393"/>